<evidence type="ECO:0000256" key="1">
    <source>
        <dbReference type="SAM" id="MobiDB-lite"/>
    </source>
</evidence>
<dbReference type="OMA" id="LMPSHIR"/>
<evidence type="ECO:0000313" key="3">
    <source>
        <dbReference type="EMBL" id="CDI76958.1"/>
    </source>
</evidence>
<feature type="region of interest" description="Disordered" evidence="1">
    <location>
        <begin position="333"/>
        <end position="371"/>
    </location>
</feature>
<dbReference type="OrthoDB" id="345703at2759"/>
<dbReference type="Proteomes" id="UP000018050">
    <property type="component" value="Unassembled WGS sequence"/>
</dbReference>
<sequence>MLAYGASLEEIPPVKEVILEVRMAHMEFNAEAVARLENKSKLSIAVMYKGEDLAQACSDGHSNSQQHLPASFQLCFSHGHPKSGALCDDGVLFSSFYLKIRAFAPSLLVLPSLLFRQGVCLSGALLAGHAYLRLLFLCAQENLSDLRTVLMNVGLCHTVVRTKSFSFYWNQELRLGIKEPKHVRQLPDLLPSTEVDARATLAILRRTRKSLVEQRISAVSVPISGEPEFDLKGLTSHIDELLVQMERDGVVVVPMITRLKAGRWMVAYVNGQAHTAAATRLHKCILNTCQAVCCASTYSFYAAQYAVQILEEVVFEPTADSLLIGSLPFDRTQDDNQAQEKEQQHSEGSSERSFSKDKLEEKPRLPSVKHSHLNEIRSSLDKWRERCHFRRLPSEHPLRIFALFKRDQLFVSEQAIGRSRSGLLLAVLVLGDEKVDMEEASKVYGVEIQAQRTMNDAIVELKRQSAEGTAEGSKNLRLTSLTPVLMTAVDYKGFRVVVIPLPESVPEVIAWPQPLSARVRHEISFIENKLNVCNLLKPISPQNPPRDTTLLLSVKNRGIDMMMLYRTCYALPLFSGKEAKGSLPSISQRLRSVPFEYSADMEMALKNCQQISQQASVKPTVPGQAYQDAIVRSPFSRLYAPMDELVHFITHSYSRSYRGNVEPVACGSGLPGRKAQRLGTLVKSVILDDAIAELERMDPYGPYDSISLTSYLHRRGINIRLLGTMCKRTRSPWLQHMLLVEVVGKSTSLMPKLVAASDDDGESVANSDDSYYEGLVRGQDGRVRYTKESLLREKFLQLPLSVAARLLDDSPYLLDLTRHKFRVFFWTDLVALNLFNVALGSCMESHEFWRNFLSRRCSELFDVEASMVRRHRIYLPALYISLQHHCGISFFPCAATLGRMLDKPFPLMPSHIRDSWDAEEATVELVGVALRYEAWDVGLLLAQRCILQYPEAHAASVPARLLLLLAATHGSEKPPPSSQLAATTYRIQRLLLYHWGGHHPAALDVTVAQAWLSYLGRDWRECISGLQAAVSLSAALSVSQNSEDLTSLKLLLAVIATDEASKDLVTEEQKALMANGACLMLQWALDAYDFHFVGFPLFPKQYSQSRQLTLRSLADPARVIFAAVSSLFLFLKGTRHVLTMTAAREFSLSLLLLIESRKNDAGGTILQRGVEIATKTLQWQTIILGKSHLETLATGQLLAVLLANQGRYRRCIAMYEAVIRNAFSRLTHKPSLRRYRPDNEFSRVCWCLPDPYFYGIFETIRPINRFFSKVKFVLPSLDDEQGLVSLNQRKTPLNHIKAPHVSASSVNEAKQGTGEEKHDAASATTQKDVSKANMIQLDPTDHPIFPSMQSKAASDMVSPVISDLVSDMFVVYINFAADPKLVSRLVSLFLLLDYLEKQSFKNVSYDVFQIACTKSGGDITSHSFLTWLLDLSGTSALQVMEYIEHYPFRIPKEELFDQDSDVIFLLCHPSKVKLRERTCFLKPASAKTLLGAQDTLFIWLKGKSSQKEKRDEPDVGDIFKRKSVEHGLTSQQLEETVKIGGSFFEQLAENSSEASSRTEMRRRYRHFLAHVRTTLRLPTNLRCEELDILANLMYYFLDISTFQTWWENRYKSGAGSATQLFHGKKVDPLVSAFEEF</sequence>
<protein>
    <recommendedName>
        <fullName evidence="2">CLU central domain-containing protein</fullName>
    </recommendedName>
</protein>
<feature type="compositionally biased region" description="Basic and acidic residues" evidence="1">
    <location>
        <begin position="333"/>
        <end position="364"/>
    </location>
</feature>
<reference evidence="3" key="1">
    <citation type="submission" date="2013-10" db="EMBL/GenBank/DDBJ databases">
        <title>Genomic analysis of the causative agents of coccidiosis in chickens.</title>
        <authorList>
            <person name="Reid A.J."/>
            <person name="Blake D."/>
            <person name="Billington K."/>
            <person name="Browne H."/>
            <person name="Dunn M."/>
            <person name="Hung S."/>
            <person name="Kawahara F."/>
            <person name="Miranda-Saavedra D."/>
            <person name="Mourier T."/>
            <person name="Nagra H."/>
            <person name="Otto T.D."/>
            <person name="Rawlings N."/>
            <person name="Sanchez A."/>
            <person name="Sanders M."/>
            <person name="Subramaniam C."/>
            <person name="Tay Y."/>
            <person name="Dear P."/>
            <person name="Doerig C."/>
            <person name="Gruber A."/>
            <person name="Parkinson J."/>
            <person name="Shirley M."/>
            <person name="Wan K.L."/>
            <person name="Berriman M."/>
            <person name="Tomley F."/>
            <person name="Pain A."/>
        </authorList>
    </citation>
    <scope>NUCLEOTIDE SEQUENCE [LARGE SCALE GENOMIC DNA]</scope>
    <source>
        <strain evidence="3">Houghton</strain>
    </source>
</reference>
<dbReference type="GeneID" id="25270135"/>
<dbReference type="Pfam" id="PF12807">
    <property type="entry name" value="eIF3_p135"/>
    <property type="match status" value="1"/>
</dbReference>
<evidence type="ECO:0000313" key="4">
    <source>
        <dbReference type="Proteomes" id="UP000018050"/>
    </source>
</evidence>
<evidence type="ECO:0000259" key="2">
    <source>
        <dbReference type="Pfam" id="PF12807"/>
    </source>
</evidence>
<feature type="region of interest" description="Disordered" evidence="1">
    <location>
        <begin position="1301"/>
        <end position="1325"/>
    </location>
</feature>
<dbReference type="EMBL" id="HG670500">
    <property type="protein sequence ID" value="CDI76958.1"/>
    <property type="molecule type" value="Genomic_DNA"/>
</dbReference>
<proteinExistence type="predicted"/>
<name>U6GC98_EIMAC</name>
<accession>U6GC98</accession>
<organism evidence="3 4">
    <name type="scientific">Eimeria acervulina</name>
    <name type="common">Coccidian parasite</name>
    <dbReference type="NCBI Taxonomy" id="5801"/>
    <lineage>
        <taxon>Eukaryota</taxon>
        <taxon>Sar</taxon>
        <taxon>Alveolata</taxon>
        <taxon>Apicomplexa</taxon>
        <taxon>Conoidasida</taxon>
        <taxon>Coccidia</taxon>
        <taxon>Eucoccidiorida</taxon>
        <taxon>Eimeriorina</taxon>
        <taxon>Eimeriidae</taxon>
        <taxon>Eimeria</taxon>
    </lineage>
</organism>
<dbReference type="InterPro" id="IPR033646">
    <property type="entry name" value="CLU-central"/>
</dbReference>
<dbReference type="RefSeq" id="XP_013252600.1">
    <property type="nucleotide sequence ID" value="XM_013397146.1"/>
</dbReference>
<keyword evidence="4" id="KW-1185">Reference proteome</keyword>
<gene>
    <name evidence="3" type="ORF">EAH_00020650</name>
</gene>
<dbReference type="VEuPathDB" id="ToxoDB:EAH_00020650"/>
<feature type="domain" description="CLU central" evidence="2">
    <location>
        <begin position="702"/>
        <end position="745"/>
    </location>
</feature>
<reference evidence="3" key="2">
    <citation type="submission" date="2013-10" db="EMBL/GenBank/DDBJ databases">
        <authorList>
            <person name="Aslett M."/>
        </authorList>
    </citation>
    <scope>NUCLEOTIDE SEQUENCE [LARGE SCALE GENOMIC DNA]</scope>
    <source>
        <strain evidence="3">Houghton</strain>
    </source>
</reference>